<reference evidence="2" key="1">
    <citation type="submission" date="2015-10" db="EMBL/GenBank/DDBJ databases">
        <authorList>
            <person name="Gilbert D.G."/>
        </authorList>
    </citation>
    <scope>NUCLEOTIDE SEQUENCE</scope>
</reference>
<accession>A0A161K086</accession>
<feature type="region of interest" description="Disordered" evidence="1">
    <location>
        <begin position="69"/>
        <end position="90"/>
    </location>
</feature>
<protein>
    <submittedName>
        <fullName evidence="2">Uncharacterized protein</fullName>
    </submittedName>
</protein>
<name>A0A161K086_9ZZZZ</name>
<gene>
    <name evidence="2" type="ORF">MGWOODY_Smn3537</name>
</gene>
<dbReference type="AlphaFoldDB" id="A0A161K086"/>
<sequence length="90" mass="10205">MMLDSPVWDPEFNSTRLVDHAFIVAGGKITKSAQNWLARNLAPQQRSRIMFMDRDDILNLFISSNTQLPAGALPPKPKSAFDDWDDEVPF</sequence>
<evidence type="ECO:0000256" key="1">
    <source>
        <dbReference type="SAM" id="MobiDB-lite"/>
    </source>
</evidence>
<evidence type="ECO:0000313" key="2">
    <source>
        <dbReference type="EMBL" id="CUS43166.1"/>
    </source>
</evidence>
<organism evidence="2">
    <name type="scientific">hydrothermal vent metagenome</name>
    <dbReference type="NCBI Taxonomy" id="652676"/>
    <lineage>
        <taxon>unclassified sequences</taxon>
        <taxon>metagenomes</taxon>
        <taxon>ecological metagenomes</taxon>
    </lineage>
</organism>
<dbReference type="EMBL" id="CZQE01000016">
    <property type="protein sequence ID" value="CUS43166.1"/>
    <property type="molecule type" value="Genomic_DNA"/>
</dbReference>
<proteinExistence type="predicted"/>